<comment type="caution">
    <text evidence="5">The sequence shown here is derived from an EMBL/GenBank/DDBJ whole genome shotgun (WGS) entry which is preliminary data.</text>
</comment>
<keyword evidence="1" id="KW-0489">Methyltransferase</keyword>
<dbReference type="InterPro" id="IPR016461">
    <property type="entry name" value="COMT-like"/>
</dbReference>
<feature type="domain" description="O-methyltransferase C-terminal" evidence="4">
    <location>
        <begin position="247"/>
        <end position="391"/>
    </location>
</feature>
<evidence type="ECO:0000259" key="4">
    <source>
        <dbReference type="Pfam" id="PF00891"/>
    </source>
</evidence>
<keyword evidence="6" id="KW-1185">Reference proteome</keyword>
<dbReference type="Gene3D" id="1.10.10.10">
    <property type="entry name" value="Winged helix-like DNA-binding domain superfamily/Winged helix DNA-binding domain"/>
    <property type="match status" value="1"/>
</dbReference>
<keyword evidence="2" id="KW-0808">Transferase</keyword>
<dbReference type="SUPFAM" id="SSF46785">
    <property type="entry name" value="Winged helix' DNA-binding domain"/>
    <property type="match status" value="1"/>
</dbReference>
<name>A0A6V8HJG6_TALPI</name>
<dbReference type="InterPro" id="IPR036390">
    <property type="entry name" value="WH_DNA-bd_sf"/>
</dbReference>
<dbReference type="InterPro" id="IPR001077">
    <property type="entry name" value="COMT_C"/>
</dbReference>
<gene>
    <name evidence="5" type="ORF">TCE0_042f15478</name>
</gene>
<dbReference type="InterPro" id="IPR036388">
    <property type="entry name" value="WH-like_DNA-bd_sf"/>
</dbReference>
<evidence type="ECO:0000256" key="2">
    <source>
        <dbReference type="ARBA" id="ARBA00022679"/>
    </source>
</evidence>
<dbReference type="SUPFAM" id="SSF53335">
    <property type="entry name" value="S-adenosyl-L-methionine-dependent methyltransferases"/>
    <property type="match status" value="1"/>
</dbReference>
<dbReference type="Gene3D" id="3.40.50.150">
    <property type="entry name" value="Vaccinia Virus protein VP39"/>
    <property type="match status" value="1"/>
</dbReference>
<dbReference type="AlphaFoldDB" id="A0A6V8HJG6"/>
<evidence type="ECO:0000313" key="5">
    <source>
        <dbReference type="EMBL" id="GAM41946.1"/>
    </source>
</evidence>
<accession>A0A6V8HJG6</accession>
<dbReference type="GO" id="GO:0008171">
    <property type="term" value="F:O-methyltransferase activity"/>
    <property type="evidence" value="ECO:0007669"/>
    <property type="project" value="InterPro"/>
</dbReference>
<dbReference type="PANTHER" id="PTHR43712:SF12">
    <property type="entry name" value="STERIGMATOCYSTIN 8-O-METHYLTRANSFERASE"/>
    <property type="match status" value="1"/>
</dbReference>
<evidence type="ECO:0000256" key="3">
    <source>
        <dbReference type="ARBA" id="ARBA00022691"/>
    </source>
</evidence>
<protein>
    <recommendedName>
        <fullName evidence="4">O-methyltransferase C-terminal domain-containing protein</fullName>
    </recommendedName>
</protein>
<evidence type="ECO:0000313" key="6">
    <source>
        <dbReference type="Proteomes" id="UP000053095"/>
    </source>
</evidence>
<proteinExistence type="predicted"/>
<dbReference type="Pfam" id="PF00891">
    <property type="entry name" value="Methyltransf_2"/>
    <property type="match status" value="1"/>
</dbReference>
<keyword evidence="3" id="KW-0949">S-adenosyl-L-methionine</keyword>
<dbReference type="PANTHER" id="PTHR43712">
    <property type="entry name" value="PUTATIVE (AFU_ORTHOLOGUE AFUA_4G14580)-RELATED"/>
    <property type="match status" value="1"/>
</dbReference>
<dbReference type="InterPro" id="IPR029063">
    <property type="entry name" value="SAM-dependent_MTases_sf"/>
</dbReference>
<sequence>MASSQSRIAELATAVAHHTQRVDSYLAERGLPCPSFEADGPVDLALSPEIEESRTVVLQASQELNDLLQGPRDLIFNHQHNQLVYLKLISRFDLANKVPLNGEITFTDLATTVGIDRAALTSILRLAIAHRIFKEPRPGVIVHSAASRQIAEDSCVASWVGANVDEMWPAAEKVVDALVKWPLAAEPNQTGFSLANETDQSFYSELGKNPERVRRFGDAMSFFTTSEGYSLRHLTDGYDWDIIGSGATIVDLGGSHGDVAFALAHKYPSLHFIVQELPQVVANSKEEEGIDVKFMVHDFFEEQPVHGADVYLFRWTLHNWPDKYCIKALRALIPALKPSARVLISEFVMPPPGAVPNSLERKLRSMDVTMLEIGNARERDLDEWISLFKQADSRFIFKGMRQPPGSRLVILEATWEK</sequence>
<reference evidence="6" key="1">
    <citation type="journal article" date="2015" name="Genome Announc.">
        <title>Draft genome sequence of Talaromyces cellulolyticus strain Y-94, a source of lignocellulosic biomass-degrading enzymes.</title>
        <authorList>
            <person name="Fujii T."/>
            <person name="Koike H."/>
            <person name="Sawayama S."/>
            <person name="Yano S."/>
            <person name="Inoue H."/>
        </authorList>
    </citation>
    <scope>NUCLEOTIDE SEQUENCE [LARGE SCALE GENOMIC DNA]</scope>
    <source>
        <strain evidence="6">Y-94</strain>
    </source>
</reference>
<dbReference type="PROSITE" id="PS51683">
    <property type="entry name" value="SAM_OMT_II"/>
    <property type="match status" value="1"/>
</dbReference>
<dbReference type="Proteomes" id="UP000053095">
    <property type="component" value="Unassembled WGS sequence"/>
</dbReference>
<evidence type="ECO:0000256" key="1">
    <source>
        <dbReference type="ARBA" id="ARBA00022603"/>
    </source>
</evidence>
<dbReference type="EMBL" id="DF933838">
    <property type="protein sequence ID" value="GAM41946.1"/>
    <property type="molecule type" value="Genomic_DNA"/>
</dbReference>
<organism evidence="5 6">
    <name type="scientific">Talaromyces pinophilus</name>
    <name type="common">Penicillium pinophilum</name>
    <dbReference type="NCBI Taxonomy" id="128442"/>
    <lineage>
        <taxon>Eukaryota</taxon>
        <taxon>Fungi</taxon>
        <taxon>Dikarya</taxon>
        <taxon>Ascomycota</taxon>
        <taxon>Pezizomycotina</taxon>
        <taxon>Eurotiomycetes</taxon>
        <taxon>Eurotiomycetidae</taxon>
        <taxon>Eurotiales</taxon>
        <taxon>Trichocomaceae</taxon>
        <taxon>Talaromyces</taxon>
        <taxon>Talaromyces sect. Talaromyces</taxon>
    </lineage>
</organism>
<dbReference type="GO" id="GO:0032259">
    <property type="term" value="P:methylation"/>
    <property type="evidence" value="ECO:0007669"/>
    <property type="project" value="UniProtKB-KW"/>
</dbReference>